<dbReference type="AlphaFoldDB" id="A0AB39BFQ7"/>
<dbReference type="RefSeq" id="WP_368497461.1">
    <property type="nucleotide sequence ID" value="NZ_CP162511.1"/>
</dbReference>
<reference evidence="1" key="1">
    <citation type="submission" date="2024-05" db="EMBL/GenBank/DDBJ databases">
        <title>Herbiconiux sp. A18JL235.</title>
        <authorList>
            <person name="Zhang G."/>
        </authorList>
    </citation>
    <scope>NUCLEOTIDE SEQUENCE</scope>
    <source>
        <strain evidence="1">A18JL235</strain>
    </source>
</reference>
<protein>
    <submittedName>
        <fullName evidence="1">Uncharacterized protein</fullName>
    </submittedName>
</protein>
<gene>
    <name evidence="1" type="ORF">ABFY20_17395</name>
</gene>
<proteinExistence type="predicted"/>
<organism evidence="1">
    <name type="scientific">Herbiconiux sp. A18JL235</name>
    <dbReference type="NCBI Taxonomy" id="3152363"/>
    <lineage>
        <taxon>Bacteria</taxon>
        <taxon>Bacillati</taxon>
        <taxon>Actinomycetota</taxon>
        <taxon>Actinomycetes</taxon>
        <taxon>Micrococcales</taxon>
        <taxon>Microbacteriaceae</taxon>
        <taxon>Herbiconiux</taxon>
    </lineage>
</organism>
<dbReference type="EMBL" id="CP162511">
    <property type="protein sequence ID" value="XDI05079.1"/>
    <property type="molecule type" value="Genomic_DNA"/>
</dbReference>
<sequence length="130" mass="13413">MSNAPGDFSGSRGSMLATQGITVPGDCGNSWIYFQNGNTQIRTGYVIKSSRGQAFSHTWSATVATLGMGGATGSYPMSGLAPLHSASWQAIRTIVQPYTSKASALAGGTAVTTAGWICSSGDPTAKYPER</sequence>
<name>A0AB39BFQ7_9MICO</name>
<accession>A0AB39BFQ7</accession>
<evidence type="ECO:0000313" key="1">
    <source>
        <dbReference type="EMBL" id="XDI05079.1"/>
    </source>
</evidence>